<evidence type="ECO:0000313" key="5">
    <source>
        <dbReference type="EMBL" id="KAF5339539.1"/>
    </source>
</evidence>
<dbReference type="Pfam" id="PF00472">
    <property type="entry name" value="RF-1"/>
    <property type="match status" value="1"/>
</dbReference>
<sequence length="411" mass="46595">MLSLFSRHVRHFAVKAAKQTKLDPVAALEQQHARLLRVIKKKVDERATILSQVAIRLPALLQSEYNWLQISEDMSSPEDVTRLKQVKETEPLQNAWNNWMENRKLIDETSSLMNDPDPAMRDMATDEFEELQQTLANDLEVTFPKLLVPPSTTGQLSALMELKSGAGGAESSLFLAELVRMYQRFAVEHGWTVEIVAQNALDDNGLKDATLEVKGPGAYDHLRWESGVHRVQRVPATESKGRVHTSAVAVVVLPLVEETDSKTEELYKMSDIKLEVMRARGAGGQHVNKTESAVRLTHIPTGITVSMQDERSQHQNRRRAFQVLTSRLMDQKLQREMTERRDTRRNLVSGADRSDKIRTYNFAQERVTDHRIGLTLMNLTSVLEGPGLEGFVEALKKHHEEGIMEDMMDID</sequence>
<dbReference type="GO" id="GO:0005739">
    <property type="term" value="C:mitochondrion"/>
    <property type="evidence" value="ECO:0007669"/>
    <property type="project" value="GOC"/>
</dbReference>
<gene>
    <name evidence="5" type="ORF">D9611_011466</name>
</gene>
<dbReference type="PROSITE" id="PS00745">
    <property type="entry name" value="RF_PROK_I"/>
    <property type="match status" value="1"/>
</dbReference>
<accession>A0A8H5FJX3</accession>
<dbReference type="GO" id="GO:0003747">
    <property type="term" value="F:translation release factor activity"/>
    <property type="evidence" value="ECO:0007669"/>
    <property type="project" value="InterPro"/>
</dbReference>
<dbReference type="InterPro" id="IPR050057">
    <property type="entry name" value="Prokaryotic/Mito_RF"/>
</dbReference>
<name>A0A8H5FJX3_9AGAR</name>
<feature type="domain" description="Prokaryotic-type class I peptide chain release factors" evidence="4">
    <location>
        <begin position="278"/>
        <end position="294"/>
    </location>
</feature>
<dbReference type="Pfam" id="PF03462">
    <property type="entry name" value="PCRF"/>
    <property type="match status" value="1"/>
</dbReference>
<evidence type="ECO:0000313" key="6">
    <source>
        <dbReference type="Proteomes" id="UP000541558"/>
    </source>
</evidence>
<dbReference type="SMART" id="SM00937">
    <property type="entry name" value="PCRF"/>
    <property type="match status" value="1"/>
</dbReference>
<protein>
    <recommendedName>
        <fullName evidence="4">Prokaryotic-type class I peptide chain release factors domain-containing protein</fullName>
    </recommendedName>
</protein>
<organism evidence="5 6">
    <name type="scientific">Ephemerocybe angulata</name>
    <dbReference type="NCBI Taxonomy" id="980116"/>
    <lineage>
        <taxon>Eukaryota</taxon>
        <taxon>Fungi</taxon>
        <taxon>Dikarya</taxon>
        <taxon>Basidiomycota</taxon>
        <taxon>Agaricomycotina</taxon>
        <taxon>Agaricomycetes</taxon>
        <taxon>Agaricomycetidae</taxon>
        <taxon>Agaricales</taxon>
        <taxon>Agaricineae</taxon>
        <taxon>Psathyrellaceae</taxon>
        <taxon>Ephemerocybe</taxon>
    </lineage>
</organism>
<dbReference type="SUPFAM" id="SSF75620">
    <property type="entry name" value="Release factor"/>
    <property type="match status" value="1"/>
</dbReference>
<dbReference type="GO" id="GO:0032543">
    <property type="term" value="P:mitochondrial translation"/>
    <property type="evidence" value="ECO:0007669"/>
    <property type="project" value="UniProtKB-ARBA"/>
</dbReference>
<dbReference type="InterPro" id="IPR045853">
    <property type="entry name" value="Pep_chain_release_fac_I_sf"/>
</dbReference>
<dbReference type="InterPro" id="IPR005139">
    <property type="entry name" value="PCRF"/>
</dbReference>
<dbReference type="AlphaFoldDB" id="A0A8H5FJX3"/>
<evidence type="ECO:0000256" key="3">
    <source>
        <dbReference type="ARBA" id="ARBA00022917"/>
    </source>
</evidence>
<proteinExistence type="inferred from homology"/>
<dbReference type="FunFam" id="3.30.160.20:FF:000004">
    <property type="entry name" value="Peptide chain release factor 1"/>
    <property type="match status" value="1"/>
</dbReference>
<dbReference type="EMBL" id="JAACJK010000007">
    <property type="protein sequence ID" value="KAF5339539.1"/>
    <property type="molecule type" value="Genomic_DNA"/>
</dbReference>
<dbReference type="Gene3D" id="3.30.70.1660">
    <property type="match status" value="1"/>
</dbReference>
<evidence type="ECO:0000256" key="1">
    <source>
        <dbReference type="ARBA" id="ARBA00010835"/>
    </source>
</evidence>
<reference evidence="5 6" key="1">
    <citation type="journal article" date="2020" name="ISME J.">
        <title>Uncovering the hidden diversity of litter-decomposition mechanisms in mushroom-forming fungi.</title>
        <authorList>
            <person name="Floudas D."/>
            <person name="Bentzer J."/>
            <person name="Ahren D."/>
            <person name="Johansson T."/>
            <person name="Persson P."/>
            <person name="Tunlid A."/>
        </authorList>
    </citation>
    <scope>NUCLEOTIDE SEQUENCE [LARGE SCALE GENOMIC DNA]</scope>
    <source>
        <strain evidence="5 6">CBS 175.51</strain>
    </source>
</reference>
<dbReference type="InterPro" id="IPR000352">
    <property type="entry name" value="Pep_chain_release_fac_I"/>
</dbReference>
<dbReference type="Gene3D" id="3.30.160.20">
    <property type="match status" value="1"/>
</dbReference>
<dbReference type="Gene3D" id="6.10.140.1950">
    <property type="match status" value="1"/>
</dbReference>
<keyword evidence="6" id="KW-1185">Reference proteome</keyword>
<evidence type="ECO:0000256" key="2">
    <source>
        <dbReference type="ARBA" id="ARBA00022481"/>
    </source>
</evidence>
<dbReference type="PANTHER" id="PTHR43804:SF7">
    <property type="entry name" value="LD18447P"/>
    <property type="match status" value="1"/>
</dbReference>
<dbReference type="PANTHER" id="PTHR43804">
    <property type="entry name" value="LD18447P"/>
    <property type="match status" value="1"/>
</dbReference>
<dbReference type="Proteomes" id="UP000541558">
    <property type="component" value="Unassembled WGS sequence"/>
</dbReference>
<keyword evidence="3" id="KW-0648">Protein biosynthesis</keyword>
<comment type="caution">
    <text evidence="5">The sequence shown here is derived from an EMBL/GenBank/DDBJ whole genome shotgun (WGS) entry which is preliminary data.</text>
</comment>
<evidence type="ECO:0000259" key="4">
    <source>
        <dbReference type="PROSITE" id="PS00745"/>
    </source>
</evidence>
<keyword evidence="2" id="KW-0488">Methylation</keyword>
<dbReference type="OrthoDB" id="2019491at2759"/>
<comment type="similarity">
    <text evidence="1">Belongs to the prokaryotic/mitochondrial release factor family.</text>
</comment>